<dbReference type="AlphaFoldDB" id="A0A8K0G1U8"/>
<feature type="non-terminal residue" evidence="1">
    <location>
        <position position="1"/>
    </location>
</feature>
<comment type="caution">
    <text evidence="1">The sequence shown here is derived from an EMBL/GenBank/DDBJ whole genome shotgun (WGS) entry which is preliminary data.</text>
</comment>
<sequence length="125" mass="14163">EAPSKAAGYRWYAEFQRGRISLGKQYGGGPSNTAVIPENIDVVRKLIMEERHVTYREIQRTLGISGTAVQKILHQELGPLSETRWESRIKPINPLYHQIGEVYDSLEQIANDGNRDANTKHMAQC</sequence>
<accession>A0A8K0G1U8</accession>
<evidence type="ECO:0000313" key="2">
    <source>
        <dbReference type="Proteomes" id="UP000801492"/>
    </source>
</evidence>
<dbReference type="Proteomes" id="UP000801492">
    <property type="component" value="Unassembled WGS sequence"/>
</dbReference>
<gene>
    <name evidence="1" type="ORF">ILUMI_23189</name>
</gene>
<proteinExistence type="predicted"/>
<keyword evidence="2" id="KW-1185">Reference proteome</keyword>
<dbReference type="EMBL" id="VTPC01090572">
    <property type="protein sequence ID" value="KAF2882961.1"/>
    <property type="molecule type" value="Genomic_DNA"/>
</dbReference>
<name>A0A8K0G1U8_IGNLU</name>
<evidence type="ECO:0000313" key="1">
    <source>
        <dbReference type="EMBL" id="KAF2882961.1"/>
    </source>
</evidence>
<reference evidence="1" key="1">
    <citation type="submission" date="2019-08" db="EMBL/GenBank/DDBJ databases">
        <title>The genome of the North American firefly Photinus pyralis.</title>
        <authorList>
            <consortium name="Photinus pyralis genome working group"/>
            <person name="Fallon T.R."/>
            <person name="Sander Lower S.E."/>
            <person name="Weng J.-K."/>
        </authorList>
    </citation>
    <scope>NUCLEOTIDE SEQUENCE</scope>
    <source>
        <strain evidence="1">TRF0915ILg1</strain>
        <tissue evidence="1">Whole body</tissue>
    </source>
</reference>
<evidence type="ECO:0008006" key="3">
    <source>
        <dbReference type="Google" id="ProtNLM"/>
    </source>
</evidence>
<dbReference type="OrthoDB" id="6767820at2759"/>
<organism evidence="1 2">
    <name type="scientific">Ignelater luminosus</name>
    <name type="common">Cucubano</name>
    <name type="synonym">Pyrophorus luminosus</name>
    <dbReference type="NCBI Taxonomy" id="2038154"/>
    <lineage>
        <taxon>Eukaryota</taxon>
        <taxon>Metazoa</taxon>
        <taxon>Ecdysozoa</taxon>
        <taxon>Arthropoda</taxon>
        <taxon>Hexapoda</taxon>
        <taxon>Insecta</taxon>
        <taxon>Pterygota</taxon>
        <taxon>Neoptera</taxon>
        <taxon>Endopterygota</taxon>
        <taxon>Coleoptera</taxon>
        <taxon>Polyphaga</taxon>
        <taxon>Elateriformia</taxon>
        <taxon>Elateroidea</taxon>
        <taxon>Elateridae</taxon>
        <taxon>Agrypninae</taxon>
        <taxon>Pyrophorini</taxon>
        <taxon>Ignelater</taxon>
    </lineage>
</organism>
<protein>
    <recommendedName>
        <fullName evidence="3">Transposase</fullName>
    </recommendedName>
</protein>